<dbReference type="EMBL" id="JAGTAR010000009">
    <property type="protein sequence ID" value="MBR8535498.1"/>
    <property type="molecule type" value="Genomic_DNA"/>
</dbReference>
<keyword evidence="2" id="KW-0472">Membrane</keyword>
<dbReference type="AlphaFoldDB" id="A0A941IXD8"/>
<dbReference type="Proteomes" id="UP000679220">
    <property type="component" value="Unassembled WGS sequence"/>
</dbReference>
<keyword evidence="2" id="KW-1133">Transmembrane helix</keyword>
<evidence type="ECO:0008006" key="5">
    <source>
        <dbReference type="Google" id="ProtNLM"/>
    </source>
</evidence>
<sequence>MLENPVFIIFVVGFIVVIVLASFFNKKALIKRKLKKAVLKHLSDFRDGDVAKVVGTVEITDEALVAPLSNRKCAYYHVLVEQKVSSGKSSHWKKLIEEEVAGKFVIRDGADYACIGRGQLKSYIVQDRNFSSGFMNDASEQLEWYLNHKGYESENMLGFNKTLRYREGILEEGEEIAILGKGVWKSAQSLNLPEAYGRVLEIAEDADIPVYLSDDPSTTKAMVQKTTQKQKLQTGGHVPDNRYFRKTTDSRYFQKK</sequence>
<reference evidence="3" key="2">
    <citation type="submission" date="2021-04" db="EMBL/GenBank/DDBJ databases">
        <authorList>
            <person name="Zhang T."/>
            <person name="Zhang Y."/>
            <person name="Lu D."/>
            <person name="Zuo D."/>
            <person name="Du Z."/>
        </authorList>
    </citation>
    <scope>NUCLEOTIDE SEQUENCE</scope>
    <source>
        <strain evidence="3">JR1</strain>
    </source>
</reference>
<evidence type="ECO:0000256" key="2">
    <source>
        <dbReference type="SAM" id="Phobius"/>
    </source>
</evidence>
<reference evidence="3" key="1">
    <citation type="journal article" date="2018" name="Int. J. Syst. Evol. Microbiol.">
        <title>Carboxylicivirga sediminis sp. nov., isolated from coastal sediment.</title>
        <authorList>
            <person name="Wang F.Q."/>
            <person name="Ren L.H."/>
            <person name="Zou R.J."/>
            <person name="Sun Y.Z."/>
            <person name="Liu X.J."/>
            <person name="Jiang F."/>
            <person name="Liu L.J."/>
        </authorList>
    </citation>
    <scope>NUCLEOTIDE SEQUENCE</scope>
    <source>
        <strain evidence="3">JR1</strain>
    </source>
</reference>
<feature type="compositionally biased region" description="Basic and acidic residues" evidence="1">
    <location>
        <begin position="239"/>
        <end position="249"/>
    </location>
</feature>
<evidence type="ECO:0000313" key="4">
    <source>
        <dbReference type="Proteomes" id="UP000679220"/>
    </source>
</evidence>
<proteinExistence type="predicted"/>
<accession>A0A941IXD8</accession>
<organism evidence="3 4">
    <name type="scientific">Carboxylicivirga sediminis</name>
    <dbReference type="NCBI Taxonomy" id="2006564"/>
    <lineage>
        <taxon>Bacteria</taxon>
        <taxon>Pseudomonadati</taxon>
        <taxon>Bacteroidota</taxon>
        <taxon>Bacteroidia</taxon>
        <taxon>Marinilabiliales</taxon>
        <taxon>Marinilabiliaceae</taxon>
        <taxon>Carboxylicivirga</taxon>
    </lineage>
</organism>
<gene>
    <name evidence="3" type="ORF">KDU71_08000</name>
</gene>
<feature type="compositionally biased region" description="Low complexity" evidence="1">
    <location>
        <begin position="225"/>
        <end position="234"/>
    </location>
</feature>
<feature type="region of interest" description="Disordered" evidence="1">
    <location>
        <begin position="225"/>
        <end position="256"/>
    </location>
</feature>
<keyword evidence="2" id="KW-0812">Transmembrane</keyword>
<comment type="caution">
    <text evidence="3">The sequence shown here is derived from an EMBL/GenBank/DDBJ whole genome shotgun (WGS) entry which is preliminary data.</text>
</comment>
<evidence type="ECO:0000256" key="1">
    <source>
        <dbReference type="SAM" id="MobiDB-lite"/>
    </source>
</evidence>
<keyword evidence="4" id="KW-1185">Reference proteome</keyword>
<evidence type="ECO:0000313" key="3">
    <source>
        <dbReference type="EMBL" id="MBR8535498.1"/>
    </source>
</evidence>
<dbReference type="RefSeq" id="WP_212189403.1">
    <property type="nucleotide sequence ID" value="NZ_JAGTAR010000009.1"/>
</dbReference>
<name>A0A941IXD8_9BACT</name>
<protein>
    <recommendedName>
        <fullName evidence="5">RING-type E3 ubiquitin transferase</fullName>
    </recommendedName>
</protein>
<feature type="transmembrane region" description="Helical" evidence="2">
    <location>
        <begin position="6"/>
        <end position="25"/>
    </location>
</feature>